<evidence type="ECO:0000256" key="5">
    <source>
        <dbReference type="ARBA" id="ARBA00022737"/>
    </source>
</evidence>
<comment type="subcellular location">
    <subcellularLocation>
        <location evidence="1">Membrane</location>
        <topology evidence="1">Multi-pass membrane protein</topology>
    </subcellularLocation>
</comment>
<keyword evidence="8 9" id="KW-0472">Membrane</keyword>
<dbReference type="Gene3D" id="1.50.40.10">
    <property type="entry name" value="Mitochondrial carrier domain"/>
    <property type="match status" value="2"/>
</dbReference>
<keyword evidence="6" id="KW-0999">Mitochondrion inner membrane</keyword>
<dbReference type="GO" id="GO:0016020">
    <property type="term" value="C:membrane"/>
    <property type="evidence" value="ECO:0007669"/>
    <property type="project" value="UniProtKB-SubCell"/>
</dbReference>
<evidence type="ECO:0000256" key="11">
    <source>
        <dbReference type="SAM" id="MobiDB-lite"/>
    </source>
</evidence>
<dbReference type="InterPro" id="IPR023395">
    <property type="entry name" value="MCP_dom_sf"/>
</dbReference>
<dbReference type="EMBL" id="JAIMJC010000006">
    <property type="protein sequence ID" value="KAH0523548.1"/>
    <property type="molecule type" value="Genomic_DNA"/>
</dbReference>
<feature type="compositionally biased region" description="Basic and acidic residues" evidence="11">
    <location>
        <begin position="66"/>
        <end position="84"/>
    </location>
</feature>
<accession>A0A9P8HAU3</accession>
<gene>
    <name evidence="12" type="ORF">TsFJ059_008537</name>
</gene>
<evidence type="ECO:0000256" key="8">
    <source>
        <dbReference type="ARBA" id="ARBA00023136"/>
    </source>
</evidence>
<evidence type="ECO:0000256" key="6">
    <source>
        <dbReference type="ARBA" id="ARBA00022792"/>
    </source>
</evidence>
<keyword evidence="6" id="KW-0496">Mitochondrion</keyword>
<keyword evidence="7" id="KW-1133">Transmembrane helix</keyword>
<keyword evidence="3 10" id="KW-0813">Transport</keyword>
<keyword evidence="5" id="KW-0677">Repeat</keyword>
<organism evidence="12 13">
    <name type="scientific">Trichoderma semiorbis</name>
    <dbReference type="NCBI Taxonomy" id="1491008"/>
    <lineage>
        <taxon>Eukaryota</taxon>
        <taxon>Fungi</taxon>
        <taxon>Dikarya</taxon>
        <taxon>Ascomycota</taxon>
        <taxon>Pezizomycotina</taxon>
        <taxon>Sordariomycetes</taxon>
        <taxon>Hypocreomycetidae</taxon>
        <taxon>Hypocreales</taxon>
        <taxon>Hypocreaceae</taxon>
        <taxon>Trichoderma</taxon>
    </lineage>
</organism>
<feature type="repeat" description="Solcar" evidence="9">
    <location>
        <begin position="325"/>
        <end position="408"/>
    </location>
</feature>
<feature type="repeat" description="Solcar" evidence="9">
    <location>
        <begin position="222"/>
        <end position="314"/>
    </location>
</feature>
<evidence type="ECO:0000313" key="13">
    <source>
        <dbReference type="Proteomes" id="UP000826573"/>
    </source>
</evidence>
<dbReference type="PANTHER" id="PTHR45667">
    <property type="entry name" value="S-ADENOSYLMETHIONINE MITOCHONDRIAL CARRIER PROTEIN"/>
    <property type="match status" value="1"/>
</dbReference>
<proteinExistence type="inferred from homology"/>
<protein>
    <recommendedName>
        <fullName evidence="14">Mitochondrial carrier protein PET8</fullName>
    </recommendedName>
</protein>
<dbReference type="InterPro" id="IPR018108">
    <property type="entry name" value="MCP_transmembrane"/>
</dbReference>
<evidence type="ECO:0008006" key="14">
    <source>
        <dbReference type="Google" id="ProtNLM"/>
    </source>
</evidence>
<evidence type="ECO:0000256" key="1">
    <source>
        <dbReference type="ARBA" id="ARBA00004141"/>
    </source>
</evidence>
<keyword evidence="4 9" id="KW-0812">Transmembrane</keyword>
<dbReference type="Pfam" id="PF00153">
    <property type="entry name" value="Mito_carr"/>
    <property type="match status" value="3"/>
</dbReference>
<reference evidence="12 13" key="1">
    <citation type="submission" date="2021-08" db="EMBL/GenBank/DDBJ databases">
        <title>The highly contiguous genome resource for Trichoderma semiorbis FJ059, a fungal antagonistic to plant pathogens.</title>
        <authorList>
            <person name="Liu T."/>
        </authorList>
    </citation>
    <scope>NUCLEOTIDE SEQUENCE [LARGE SCALE GENOMIC DNA]</scope>
    <source>
        <strain evidence="12 13">FJ059</strain>
    </source>
</reference>
<dbReference type="AlphaFoldDB" id="A0A9P8HAU3"/>
<dbReference type="SUPFAM" id="SSF103506">
    <property type="entry name" value="Mitochondrial carrier"/>
    <property type="match status" value="1"/>
</dbReference>
<evidence type="ECO:0000313" key="12">
    <source>
        <dbReference type="EMBL" id="KAH0523548.1"/>
    </source>
</evidence>
<evidence type="ECO:0000256" key="3">
    <source>
        <dbReference type="ARBA" id="ARBA00022448"/>
    </source>
</evidence>
<dbReference type="Proteomes" id="UP000826573">
    <property type="component" value="Unassembled WGS sequence"/>
</dbReference>
<comment type="caution">
    <text evidence="12">The sequence shown here is derived from an EMBL/GenBank/DDBJ whole genome shotgun (WGS) entry which is preliminary data.</text>
</comment>
<evidence type="ECO:0000256" key="7">
    <source>
        <dbReference type="ARBA" id="ARBA00022989"/>
    </source>
</evidence>
<feature type="region of interest" description="Disordered" evidence="11">
    <location>
        <begin position="40"/>
        <end position="84"/>
    </location>
</feature>
<evidence type="ECO:0000256" key="10">
    <source>
        <dbReference type="RuleBase" id="RU000488"/>
    </source>
</evidence>
<dbReference type="PROSITE" id="PS50920">
    <property type="entry name" value="SOLCAR"/>
    <property type="match status" value="2"/>
</dbReference>
<name>A0A9P8HAU3_9HYPO</name>
<comment type="similarity">
    <text evidence="2 10">Belongs to the mitochondrial carrier (TC 2.A.29) family.</text>
</comment>
<sequence length="414" mass="44200">MLFASATKMMPVSSVMRTRGAIATRGFAFSATKRLGLKESSNQTSVDYDHHKQDSLAKQKKGSGHWKPELASDSEEAVKADRASKENLAEKMDALQERTKRAAEETSKAGTSMRDGIAIINFPDTSFFLQGQSTNPPAMAPQPPSFQSALLAGALAGTTVDLSLFPLDTLKTRLQSSAGFFPSGGFSGIYRGIGSALRIRSSSGSSGGNSDDGDVSRTWVPADVLTHMLASSLGEIAACSVRVPTEVVKQRAQAGHHGGSSAQALGHILSRYSAPGGSLAAVWRELYRGWGITVFREVPFTVIQFPLWEGMKAWGRKRRGDGKDVSAGESALYGSLAGGVAAASTTPLDVLKTRVMLSKERVSVGDVFRRMVRDEGVRPFFAGIAPRVTWISIGGAIFLGSYQWVINTMNSISS</sequence>
<evidence type="ECO:0000256" key="2">
    <source>
        <dbReference type="ARBA" id="ARBA00006375"/>
    </source>
</evidence>
<evidence type="ECO:0000256" key="4">
    <source>
        <dbReference type="ARBA" id="ARBA00022692"/>
    </source>
</evidence>
<evidence type="ECO:0000256" key="9">
    <source>
        <dbReference type="PROSITE-ProRule" id="PRU00282"/>
    </source>
</evidence>
<keyword evidence="13" id="KW-1185">Reference proteome</keyword>
<feature type="compositionally biased region" description="Basic and acidic residues" evidence="11">
    <location>
        <begin position="47"/>
        <end position="57"/>
    </location>
</feature>